<dbReference type="PANTHER" id="PTHR43415:SF3">
    <property type="entry name" value="GNAT-FAMILY ACETYLTRANSFERASE"/>
    <property type="match status" value="1"/>
</dbReference>
<sequence>MPHAPLVTLRARTAADVDALYRLTADLETWEERTPSRPSPLTRSAFEKRLTDTASGPGTRSIEFVIDVDGAAVGSVSLFGFDDLARHAEIGIAVLAEHRGRGIGSAALVKMVTFAFVRCNLRRVHLQAISSNVGAIRVYEKAGFEVEGRLREHAWVRGAYEDMVVLGLLRTDWERTDR</sequence>
<feature type="region of interest" description="Disordered" evidence="1">
    <location>
        <begin position="32"/>
        <end position="55"/>
    </location>
</feature>
<dbReference type="Proteomes" id="UP000233276">
    <property type="component" value="Chromosome"/>
</dbReference>
<dbReference type="Gene3D" id="3.40.630.30">
    <property type="match status" value="1"/>
</dbReference>
<name>A0A2K9D3A0_9MICO</name>
<dbReference type="SUPFAM" id="SSF55729">
    <property type="entry name" value="Acyl-CoA N-acyltransferases (Nat)"/>
    <property type="match status" value="1"/>
</dbReference>
<evidence type="ECO:0000259" key="2">
    <source>
        <dbReference type="PROSITE" id="PS51186"/>
    </source>
</evidence>
<dbReference type="PANTHER" id="PTHR43415">
    <property type="entry name" value="SPERMIDINE N(1)-ACETYLTRANSFERASE"/>
    <property type="match status" value="1"/>
</dbReference>
<reference evidence="3 4" key="1">
    <citation type="submission" date="2017-12" db="EMBL/GenBank/DDBJ databases">
        <title>Isolation and characterization of estrogens degradatiion strain Microbacterium hominis SJTG1.</title>
        <authorList>
            <person name="Xiong W."/>
            <person name="Yin C."/>
            <person name="Zheng D."/>
            <person name="Liang R."/>
        </authorList>
    </citation>
    <scope>NUCLEOTIDE SEQUENCE [LARGE SCALE GENOMIC DNA]</scope>
    <source>
        <strain evidence="3 4">SJTG1</strain>
    </source>
</reference>
<dbReference type="GO" id="GO:0016747">
    <property type="term" value="F:acyltransferase activity, transferring groups other than amino-acyl groups"/>
    <property type="evidence" value="ECO:0007669"/>
    <property type="project" value="InterPro"/>
</dbReference>
<dbReference type="AlphaFoldDB" id="A0A2K9D3A0"/>
<accession>A0A2K9D3A0</accession>
<protein>
    <recommendedName>
        <fullName evidence="2">N-acetyltransferase domain-containing protein</fullName>
    </recommendedName>
</protein>
<evidence type="ECO:0000313" key="4">
    <source>
        <dbReference type="Proteomes" id="UP000233276"/>
    </source>
</evidence>
<organism evidence="3 4">
    <name type="scientific">Microbacterium hominis</name>
    <dbReference type="NCBI Taxonomy" id="162426"/>
    <lineage>
        <taxon>Bacteria</taxon>
        <taxon>Bacillati</taxon>
        <taxon>Actinomycetota</taxon>
        <taxon>Actinomycetes</taxon>
        <taxon>Micrococcales</taxon>
        <taxon>Microbacteriaceae</taxon>
        <taxon>Microbacterium</taxon>
    </lineage>
</organism>
<dbReference type="CDD" id="cd04301">
    <property type="entry name" value="NAT_SF"/>
    <property type="match status" value="1"/>
</dbReference>
<dbReference type="RefSeq" id="WP_101305257.1">
    <property type="nucleotide sequence ID" value="NZ_CP025299.1"/>
</dbReference>
<evidence type="ECO:0000313" key="3">
    <source>
        <dbReference type="EMBL" id="AUG28180.1"/>
    </source>
</evidence>
<dbReference type="InterPro" id="IPR016181">
    <property type="entry name" value="Acyl_CoA_acyltransferase"/>
</dbReference>
<feature type="domain" description="N-acetyltransferase" evidence="2">
    <location>
        <begin position="7"/>
        <end position="171"/>
    </location>
</feature>
<dbReference type="Pfam" id="PF13302">
    <property type="entry name" value="Acetyltransf_3"/>
    <property type="match status" value="1"/>
</dbReference>
<evidence type="ECO:0000256" key="1">
    <source>
        <dbReference type="SAM" id="MobiDB-lite"/>
    </source>
</evidence>
<dbReference type="KEGG" id="mhos:CXR34_01040"/>
<dbReference type="InterPro" id="IPR000182">
    <property type="entry name" value="GNAT_dom"/>
</dbReference>
<gene>
    <name evidence="3" type="ORF">CXR34_01040</name>
</gene>
<dbReference type="EMBL" id="CP025299">
    <property type="protein sequence ID" value="AUG28180.1"/>
    <property type="molecule type" value="Genomic_DNA"/>
</dbReference>
<proteinExistence type="predicted"/>
<dbReference type="PROSITE" id="PS51186">
    <property type="entry name" value="GNAT"/>
    <property type="match status" value="1"/>
</dbReference>